<name>A0ABS5J472_9BACT</name>
<accession>A0ABS5J472</accession>
<keyword evidence="1" id="KW-0812">Transmembrane</keyword>
<evidence type="ECO:0000259" key="3">
    <source>
        <dbReference type="Pfam" id="PF16344"/>
    </source>
</evidence>
<keyword evidence="1" id="KW-0472">Membrane</keyword>
<dbReference type="RefSeq" id="WP_211975148.1">
    <property type="nucleotide sequence ID" value="NZ_CBFHAM010000017.1"/>
</dbReference>
<evidence type="ECO:0000313" key="4">
    <source>
        <dbReference type="EMBL" id="MBS0030016.1"/>
    </source>
</evidence>
<feature type="transmembrane region" description="Helical" evidence="1">
    <location>
        <begin position="94"/>
        <end position="114"/>
    </location>
</feature>
<keyword evidence="1" id="KW-1133">Transmembrane helix</keyword>
<dbReference type="InterPro" id="IPR032508">
    <property type="entry name" value="FecR_C"/>
</dbReference>
<proteinExistence type="predicted"/>
<dbReference type="InterPro" id="IPR012373">
    <property type="entry name" value="Ferrdict_sens_TM"/>
</dbReference>
<dbReference type="Gene3D" id="2.60.120.1440">
    <property type="match status" value="1"/>
</dbReference>
<reference evidence="4 5" key="1">
    <citation type="submission" date="2021-04" db="EMBL/GenBank/DDBJ databases">
        <title>Chitinophaga sp. nov., isolated from the rhizosphere soil.</title>
        <authorList>
            <person name="He S."/>
        </authorList>
    </citation>
    <scope>NUCLEOTIDE SEQUENCE [LARGE SCALE GENOMIC DNA]</scope>
    <source>
        <strain evidence="4 5">2R12</strain>
    </source>
</reference>
<dbReference type="EMBL" id="JAGTXB010000011">
    <property type="protein sequence ID" value="MBS0030016.1"/>
    <property type="molecule type" value="Genomic_DNA"/>
</dbReference>
<evidence type="ECO:0000313" key="5">
    <source>
        <dbReference type="Proteomes" id="UP000676386"/>
    </source>
</evidence>
<dbReference type="PANTHER" id="PTHR30273">
    <property type="entry name" value="PERIPLASMIC SIGNAL SENSOR AND SIGMA FACTOR ACTIVATOR FECR-RELATED"/>
    <property type="match status" value="1"/>
</dbReference>
<dbReference type="Proteomes" id="UP000676386">
    <property type="component" value="Unassembled WGS sequence"/>
</dbReference>
<dbReference type="Pfam" id="PF04773">
    <property type="entry name" value="FecR"/>
    <property type="match status" value="1"/>
</dbReference>
<dbReference type="Gene3D" id="3.55.50.30">
    <property type="match status" value="1"/>
</dbReference>
<dbReference type="Pfam" id="PF16344">
    <property type="entry name" value="FecR_C"/>
    <property type="match status" value="1"/>
</dbReference>
<sequence>MNYDEYEAADFAADASFRAWVLHDRDATGFWTHWQSTHPEKEAVLYDARALVLALQFRINEVSAEEMEVVKKQVDRLLDDTVVKKNNGQPHSRWWYALSAAAAGLLLLVGIWYYTGNSQTEKILVQTGFGETKTVTLPDGSSVQLNANSSISYPAKWEKDKIRTVALNGEAYFNVSKSPAGLHPKFRVLLPEVTIEVKGTAFNVYNRHNNIQVLLEEGKIVVNDSLQMKPGDMMAFTPGEHHRLVADPAQLTAWKQQRLVFRDESLGRIAQHLEDIYGYQVQFGNSKIARLLFTGSGPAADPAMLLKAMATVHQLKMTQNNSVIIFE</sequence>
<keyword evidence="5" id="KW-1185">Reference proteome</keyword>
<dbReference type="InterPro" id="IPR006860">
    <property type="entry name" value="FecR"/>
</dbReference>
<dbReference type="PANTHER" id="PTHR30273:SF2">
    <property type="entry name" value="PROTEIN FECR"/>
    <property type="match status" value="1"/>
</dbReference>
<feature type="domain" description="FecR protein" evidence="2">
    <location>
        <begin position="125"/>
        <end position="220"/>
    </location>
</feature>
<dbReference type="PIRSF" id="PIRSF018266">
    <property type="entry name" value="FecR"/>
    <property type="match status" value="1"/>
</dbReference>
<evidence type="ECO:0000259" key="2">
    <source>
        <dbReference type="Pfam" id="PF04773"/>
    </source>
</evidence>
<organism evidence="4 5">
    <name type="scientific">Chitinophaga hostae</name>
    <dbReference type="NCBI Taxonomy" id="2831022"/>
    <lineage>
        <taxon>Bacteria</taxon>
        <taxon>Pseudomonadati</taxon>
        <taxon>Bacteroidota</taxon>
        <taxon>Chitinophagia</taxon>
        <taxon>Chitinophagales</taxon>
        <taxon>Chitinophagaceae</taxon>
        <taxon>Chitinophaga</taxon>
    </lineage>
</organism>
<gene>
    <name evidence="4" type="ORF">KE626_22010</name>
</gene>
<comment type="caution">
    <text evidence="4">The sequence shown here is derived from an EMBL/GenBank/DDBJ whole genome shotgun (WGS) entry which is preliminary data.</text>
</comment>
<evidence type="ECO:0000256" key="1">
    <source>
        <dbReference type="SAM" id="Phobius"/>
    </source>
</evidence>
<protein>
    <submittedName>
        <fullName evidence="4">FecR domain-containing protein</fullName>
    </submittedName>
</protein>
<feature type="domain" description="Protein FecR C-terminal" evidence="3">
    <location>
        <begin position="258"/>
        <end position="325"/>
    </location>
</feature>